<evidence type="ECO:0000256" key="2">
    <source>
        <dbReference type="ARBA" id="ARBA00022989"/>
    </source>
</evidence>
<feature type="transmembrane region" description="Helical" evidence="4">
    <location>
        <begin position="136"/>
        <end position="159"/>
    </location>
</feature>
<dbReference type="GeneID" id="94687941"/>
<gene>
    <name evidence="6" type="ORF">LZG35_15680</name>
</gene>
<evidence type="ECO:0000256" key="1">
    <source>
        <dbReference type="ARBA" id="ARBA00022692"/>
    </source>
</evidence>
<keyword evidence="3 4" id="KW-0472">Membrane</keyword>
<dbReference type="Proteomes" id="UP001107961">
    <property type="component" value="Unassembled WGS sequence"/>
</dbReference>
<evidence type="ECO:0000256" key="3">
    <source>
        <dbReference type="ARBA" id="ARBA00023136"/>
    </source>
</evidence>
<feature type="transmembrane region" description="Helical" evidence="4">
    <location>
        <begin position="278"/>
        <end position="297"/>
    </location>
</feature>
<feature type="transmembrane region" description="Helical" evidence="4">
    <location>
        <begin position="214"/>
        <end position="239"/>
    </location>
</feature>
<feature type="domain" description="Major facilitator superfamily (MFS) profile" evidence="5">
    <location>
        <begin position="15"/>
        <end position="392"/>
    </location>
</feature>
<feature type="transmembrane region" description="Helical" evidence="4">
    <location>
        <begin position="368"/>
        <end position="388"/>
    </location>
</feature>
<evidence type="ECO:0000313" key="7">
    <source>
        <dbReference type="Proteomes" id="UP001107961"/>
    </source>
</evidence>
<sequence length="394" mass="41408">MTALNSGQGRRLPLPLFLVALLLIALNLRVGIVVIGPLANGMGEDLALSGGALGLLTTLPLLCFGALSIFSPRFAERWGLETVLLTALWLLFLGLVLRLFGSYFWLLAGTALLGAAIAVMNVLIPSLVRGRFPHKVAALTALYSVTMTLGAASAAGMAVPVRDAFGGDWRYPLAGCALVALAGAIGWCFMLPYRTPAASGKAPSLGLWRNPRAWVFSVFFGLQSLLYYSLTAWLATVFVDAGMSEARAGELLTLFNLSGMPANFCAPLFFARMRNRRLAMVLLHVPLLISVPALMIAPTSQPVLWVVLLGLGQGSMISTGLTLIALRGADARAAAGLSGLCQSVGYLLAALGPVTLGLLHDAAGNWRIPLMLLSALLLVQFVAAVLSADGEPIG</sequence>
<dbReference type="InterPro" id="IPR052524">
    <property type="entry name" value="MFS_Cyanate_Porter"/>
</dbReference>
<feature type="transmembrane region" description="Helical" evidence="4">
    <location>
        <begin position="103"/>
        <end position="124"/>
    </location>
</feature>
<dbReference type="GO" id="GO:0022857">
    <property type="term" value="F:transmembrane transporter activity"/>
    <property type="evidence" value="ECO:0007669"/>
    <property type="project" value="InterPro"/>
</dbReference>
<name>A0A9Q3W6J7_9GAMM</name>
<comment type="caution">
    <text evidence="6">The sequence shown here is derived from an EMBL/GenBank/DDBJ whole genome shotgun (WGS) entry which is preliminary data.</text>
</comment>
<dbReference type="EMBL" id="JAJVKT010000020">
    <property type="protein sequence ID" value="MCE7510078.1"/>
    <property type="molecule type" value="Genomic_DNA"/>
</dbReference>
<dbReference type="InterPro" id="IPR020846">
    <property type="entry name" value="MFS_dom"/>
</dbReference>
<feature type="transmembrane region" description="Helical" evidence="4">
    <location>
        <begin position="78"/>
        <end position="97"/>
    </location>
</feature>
<keyword evidence="1 4" id="KW-0812">Transmembrane</keyword>
<dbReference type="InterPro" id="IPR036259">
    <property type="entry name" value="MFS_trans_sf"/>
</dbReference>
<dbReference type="PANTHER" id="PTHR23523:SF2">
    <property type="entry name" value="2-NITROIMIDAZOLE TRANSPORTER"/>
    <property type="match status" value="1"/>
</dbReference>
<dbReference type="AlphaFoldDB" id="A0A9Q3W6J7"/>
<feature type="transmembrane region" description="Helical" evidence="4">
    <location>
        <begin position="47"/>
        <end position="71"/>
    </location>
</feature>
<proteinExistence type="predicted"/>
<keyword evidence="2 4" id="KW-1133">Transmembrane helix</keyword>
<feature type="transmembrane region" description="Helical" evidence="4">
    <location>
        <begin position="251"/>
        <end position="271"/>
    </location>
</feature>
<feature type="transmembrane region" description="Helical" evidence="4">
    <location>
        <begin position="12"/>
        <end position="35"/>
    </location>
</feature>
<dbReference type="SUPFAM" id="SSF103473">
    <property type="entry name" value="MFS general substrate transporter"/>
    <property type="match status" value="1"/>
</dbReference>
<evidence type="ECO:0000259" key="5">
    <source>
        <dbReference type="PROSITE" id="PS50850"/>
    </source>
</evidence>
<feature type="transmembrane region" description="Helical" evidence="4">
    <location>
        <begin position="171"/>
        <end position="193"/>
    </location>
</feature>
<reference evidence="6" key="1">
    <citation type="submission" date="2022-01" db="EMBL/GenBank/DDBJ databases">
        <authorList>
            <person name="Karlyshev A.V."/>
            <person name="Jaspars M."/>
        </authorList>
    </citation>
    <scope>NUCLEOTIDE SEQUENCE</scope>
    <source>
        <strain evidence="6">AGSA3-2</strain>
    </source>
</reference>
<evidence type="ECO:0000256" key="4">
    <source>
        <dbReference type="SAM" id="Phobius"/>
    </source>
</evidence>
<dbReference type="RefSeq" id="WP_022996271.1">
    <property type="nucleotide sequence ID" value="NZ_CBDDTQ010000006.1"/>
</dbReference>
<organism evidence="6 7">
    <name type="scientific">Alloalcanivorax xenomutans</name>
    <dbReference type="NCBI Taxonomy" id="1094342"/>
    <lineage>
        <taxon>Bacteria</taxon>
        <taxon>Pseudomonadati</taxon>
        <taxon>Pseudomonadota</taxon>
        <taxon>Gammaproteobacteria</taxon>
        <taxon>Oceanospirillales</taxon>
        <taxon>Alcanivoracaceae</taxon>
        <taxon>Alloalcanivorax</taxon>
    </lineage>
</organism>
<dbReference type="InterPro" id="IPR011701">
    <property type="entry name" value="MFS"/>
</dbReference>
<feature type="transmembrane region" description="Helical" evidence="4">
    <location>
        <begin position="303"/>
        <end position="326"/>
    </location>
</feature>
<evidence type="ECO:0000313" key="6">
    <source>
        <dbReference type="EMBL" id="MCE7510078.1"/>
    </source>
</evidence>
<keyword evidence="7" id="KW-1185">Reference proteome</keyword>
<dbReference type="Pfam" id="PF07690">
    <property type="entry name" value="MFS_1"/>
    <property type="match status" value="1"/>
</dbReference>
<accession>A0A9Q3W6J7</accession>
<dbReference type="Gene3D" id="1.20.1250.20">
    <property type="entry name" value="MFS general substrate transporter like domains"/>
    <property type="match status" value="2"/>
</dbReference>
<dbReference type="KEGG" id="axe:P40_16855"/>
<dbReference type="PROSITE" id="PS50850">
    <property type="entry name" value="MFS"/>
    <property type="match status" value="1"/>
</dbReference>
<feature type="transmembrane region" description="Helical" evidence="4">
    <location>
        <begin position="333"/>
        <end position="356"/>
    </location>
</feature>
<protein>
    <submittedName>
        <fullName evidence="6">MFS transporter</fullName>
    </submittedName>
</protein>
<dbReference type="PANTHER" id="PTHR23523">
    <property type="match status" value="1"/>
</dbReference>